<protein>
    <submittedName>
        <fullName evidence="3">Uncharacterized protein</fullName>
    </submittedName>
</protein>
<accession>A0A7S4GEF0</accession>
<evidence type="ECO:0000256" key="2">
    <source>
        <dbReference type="SAM" id="SignalP"/>
    </source>
</evidence>
<dbReference type="AlphaFoldDB" id="A0A7S4GEF0"/>
<organism evidence="3">
    <name type="scientific">Eutreptiella gymnastica</name>
    <dbReference type="NCBI Taxonomy" id="73025"/>
    <lineage>
        <taxon>Eukaryota</taxon>
        <taxon>Discoba</taxon>
        <taxon>Euglenozoa</taxon>
        <taxon>Euglenida</taxon>
        <taxon>Spirocuta</taxon>
        <taxon>Euglenophyceae</taxon>
        <taxon>Eutreptiales</taxon>
        <taxon>Eutreptiaceae</taxon>
        <taxon>Eutreptiella</taxon>
    </lineage>
</organism>
<feature type="region of interest" description="Disordered" evidence="1">
    <location>
        <begin position="40"/>
        <end position="129"/>
    </location>
</feature>
<evidence type="ECO:0000313" key="3">
    <source>
        <dbReference type="EMBL" id="CAE0834437.1"/>
    </source>
</evidence>
<feature type="chain" id="PRO_5030554847" evidence="2">
    <location>
        <begin position="26"/>
        <end position="215"/>
    </location>
</feature>
<gene>
    <name evidence="3" type="ORF">EGYM00163_LOCUS45737</name>
</gene>
<keyword evidence="2" id="KW-0732">Signal</keyword>
<name>A0A7S4GEF0_9EUGL</name>
<feature type="compositionally biased region" description="Polar residues" evidence="1">
    <location>
        <begin position="45"/>
        <end position="58"/>
    </location>
</feature>
<sequence length="215" mass="23091">MPGFNWWRRVLTVFAQAVGGRPAMGVWLSGALRCSFCSRPPKPSGGQTAAHSASTHGTSGCGHSMRRQRPFGGQRKAPAPTCPRNEIRERKQRANGRRQSGAIDSEAAMTKGQRSAGKGRGQREKEQRVHRRIYGSSNWGSASMCGLHAWALSAVLRRKGQYTGVHCPTMLTGGGRLSFCGRGGHLSEGVQQVGYGMGGRIGTTDVGVDSAPMRR</sequence>
<reference evidence="3" key="1">
    <citation type="submission" date="2021-01" db="EMBL/GenBank/DDBJ databases">
        <authorList>
            <person name="Corre E."/>
            <person name="Pelletier E."/>
            <person name="Niang G."/>
            <person name="Scheremetjew M."/>
            <person name="Finn R."/>
            <person name="Kale V."/>
            <person name="Holt S."/>
            <person name="Cochrane G."/>
            <person name="Meng A."/>
            <person name="Brown T."/>
            <person name="Cohen L."/>
        </authorList>
    </citation>
    <scope>NUCLEOTIDE SEQUENCE</scope>
    <source>
        <strain evidence="3">CCMP1594</strain>
    </source>
</reference>
<feature type="signal peptide" evidence="2">
    <location>
        <begin position="1"/>
        <end position="25"/>
    </location>
</feature>
<proteinExistence type="predicted"/>
<evidence type="ECO:0000256" key="1">
    <source>
        <dbReference type="SAM" id="MobiDB-lite"/>
    </source>
</evidence>
<dbReference type="EMBL" id="HBJA01133147">
    <property type="protein sequence ID" value="CAE0834437.1"/>
    <property type="molecule type" value="Transcribed_RNA"/>
</dbReference>